<gene>
    <name evidence="1" type="ORF">CW354_12170</name>
</gene>
<dbReference type="Gene3D" id="2.170.16.10">
    <property type="entry name" value="Hedgehog/Intein (Hint) domain"/>
    <property type="match status" value="1"/>
</dbReference>
<dbReference type="PROSITE" id="PS50817">
    <property type="entry name" value="INTEIN_N_TER"/>
    <property type="match status" value="1"/>
</dbReference>
<dbReference type="EMBL" id="PJCH01000007">
    <property type="protein sequence ID" value="PQA87547.1"/>
    <property type="molecule type" value="Genomic_DNA"/>
</dbReference>
<evidence type="ECO:0008006" key="3">
    <source>
        <dbReference type="Google" id="ProtNLM"/>
    </source>
</evidence>
<organism evidence="1 2">
    <name type="scientific">Hyphococcus luteus</name>
    <dbReference type="NCBI Taxonomy" id="2058213"/>
    <lineage>
        <taxon>Bacteria</taxon>
        <taxon>Pseudomonadati</taxon>
        <taxon>Pseudomonadota</taxon>
        <taxon>Alphaproteobacteria</taxon>
        <taxon>Parvularculales</taxon>
        <taxon>Parvularculaceae</taxon>
        <taxon>Hyphococcus</taxon>
    </lineage>
</organism>
<dbReference type="InterPro" id="IPR006141">
    <property type="entry name" value="Intein_N"/>
</dbReference>
<name>A0A2S7K4W1_9PROT</name>
<proteinExistence type="predicted"/>
<dbReference type="AlphaFoldDB" id="A0A2S7K4W1"/>
<dbReference type="SUPFAM" id="SSF51294">
    <property type="entry name" value="Hedgehog/intein (Hint) domain"/>
    <property type="match status" value="1"/>
</dbReference>
<comment type="caution">
    <text evidence="1">The sequence shown here is derived from an EMBL/GenBank/DDBJ whole genome shotgun (WGS) entry which is preliminary data.</text>
</comment>
<reference evidence="1 2" key="1">
    <citation type="submission" date="2017-12" db="EMBL/GenBank/DDBJ databases">
        <authorList>
            <person name="Hurst M.R.H."/>
        </authorList>
    </citation>
    <scope>NUCLEOTIDE SEQUENCE [LARGE SCALE GENOMIC DNA]</scope>
    <source>
        <strain evidence="1 2">SY-3-19</strain>
    </source>
</reference>
<evidence type="ECO:0000313" key="2">
    <source>
        <dbReference type="Proteomes" id="UP000239504"/>
    </source>
</evidence>
<protein>
    <recommendedName>
        <fullName evidence="3">Hint domain-containing protein</fullName>
    </recommendedName>
</protein>
<accession>A0A2S7K4W1</accession>
<keyword evidence="2" id="KW-1185">Reference proteome</keyword>
<dbReference type="CDD" id="cd00081">
    <property type="entry name" value="Hint"/>
    <property type="match status" value="1"/>
</dbReference>
<dbReference type="GO" id="GO:0016539">
    <property type="term" value="P:intein-mediated protein splicing"/>
    <property type="evidence" value="ECO:0007669"/>
    <property type="project" value="InterPro"/>
</dbReference>
<dbReference type="OrthoDB" id="8016910at2"/>
<dbReference type="RefSeq" id="WP_104830364.1">
    <property type="nucleotide sequence ID" value="NZ_PJCH01000007.1"/>
</dbReference>
<dbReference type="InterPro" id="IPR036844">
    <property type="entry name" value="Hint_dom_sf"/>
</dbReference>
<evidence type="ECO:0000313" key="1">
    <source>
        <dbReference type="EMBL" id="PQA87547.1"/>
    </source>
</evidence>
<dbReference type="Proteomes" id="UP000239504">
    <property type="component" value="Unassembled WGS sequence"/>
</dbReference>
<sequence length="352" mass="38375">MSDCYDKIITLEDSTDDLLNCPREVFGDLSNAASKVQKNVLGLSVDNLIVLAEAAVKFTTVVLPSGRIVRFGEKVLIAGKTLDFATEEEQAELGAWLMSRDEAERLQSDYPDIFGNQDIDAVRALIAWTDPVVFDAAEAAWDEQYEEASQDPVDSDNLFPVDFSIQSYLKVDGSSAFMVVITDDSGNRAYVAPFGDARALLFDSEDDAENWIASLNDGDRFNVTNSFDGLDGAQTAELQYASSYSGGDTAIRGELPPNYASCFLAGTQILLANGKKVPIEKVVPGDEIFAFDAKEDAGRGDLVPCRVEAVYRGESEAVLSFNDVNVTKGHLFLDINGGFRPLAKILEDERPM</sequence>